<dbReference type="PROSITE" id="PS50977">
    <property type="entry name" value="HTH_TETR_2"/>
    <property type="match status" value="1"/>
</dbReference>
<evidence type="ECO:0000256" key="2">
    <source>
        <dbReference type="PROSITE-ProRule" id="PRU00335"/>
    </source>
</evidence>
<dbReference type="KEGG" id="amd:AMED_6347"/>
<name>A0A0H3DBP7_AMYMU</name>
<dbReference type="AlphaFoldDB" id="A0A0H3DBP7"/>
<sequence>MQIAEALQRLTTRAGLEGVSLRQVAAEAGMSMGSVQHYFTRVDPGITRVDRSRTRRSCAKGRHA</sequence>
<dbReference type="HOGENOM" id="CLU_2857793_0_0_11"/>
<proteinExistence type="predicted"/>
<evidence type="ECO:0000313" key="5">
    <source>
        <dbReference type="Proteomes" id="UP000000328"/>
    </source>
</evidence>
<evidence type="ECO:0000313" key="4">
    <source>
        <dbReference type="EMBL" id="ADJ48081.1"/>
    </source>
</evidence>
<evidence type="ECO:0000256" key="1">
    <source>
        <dbReference type="ARBA" id="ARBA00023125"/>
    </source>
</evidence>
<dbReference type="Gene3D" id="1.10.357.10">
    <property type="entry name" value="Tetracycline Repressor, domain 2"/>
    <property type="match status" value="1"/>
</dbReference>
<dbReference type="OrthoDB" id="9816296at2"/>
<dbReference type="InterPro" id="IPR009057">
    <property type="entry name" value="Homeodomain-like_sf"/>
</dbReference>
<dbReference type="Proteomes" id="UP000000328">
    <property type="component" value="Chromosome"/>
</dbReference>
<organism evidence="4 5">
    <name type="scientific">Amycolatopsis mediterranei (strain U-32)</name>
    <dbReference type="NCBI Taxonomy" id="749927"/>
    <lineage>
        <taxon>Bacteria</taxon>
        <taxon>Bacillati</taxon>
        <taxon>Actinomycetota</taxon>
        <taxon>Actinomycetes</taxon>
        <taxon>Pseudonocardiales</taxon>
        <taxon>Pseudonocardiaceae</taxon>
        <taxon>Amycolatopsis</taxon>
    </lineage>
</organism>
<evidence type="ECO:0000259" key="3">
    <source>
        <dbReference type="PROSITE" id="PS50977"/>
    </source>
</evidence>
<dbReference type="eggNOG" id="COG3226">
    <property type="taxonomic scope" value="Bacteria"/>
</dbReference>
<gene>
    <name evidence="4" type="ordered locus">AMED_6347</name>
</gene>
<dbReference type="GO" id="GO:0003677">
    <property type="term" value="F:DNA binding"/>
    <property type="evidence" value="ECO:0007669"/>
    <property type="project" value="UniProtKB-UniRule"/>
</dbReference>
<dbReference type="EMBL" id="CP002000">
    <property type="protein sequence ID" value="ADJ48081.1"/>
    <property type="molecule type" value="Genomic_DNA"/>
</dbReference>
<protein>
    <submittedName>
        <fullName evidence="4">TetR family transcriptional regulator</fullName>
    </submittedName>
</protein>
<dbReference type="InterPro" id="IPR001647">
    <property type="entry name" value="HTH_TetR"/>
</dbReference>
<feature type="domain" description="HTH tetR-type" evidence="3">
    <location>
        <begin position="1"/>
        <end position="57"/>
    </location>
</feature>
<dbReference type="PATRIC" id="fig|749927.5.peg.6600"/>
<reference evidence="4 5" key="1">
    <citation type="journal article" date="2010" name="Cell Res.">
        <title>Complete genome sequence of the rifamycin SV-producing Amycolatopsis mediterranei U32 revealed its genetic characteristics in phylogeny and metabolism.</title>
        <authorList>
            <person name="Zhao W."/>
            <person name="Zhong Y."/>
            <person name="Yuan H."/>
            <person name="Wang J."/>
            <person name="Zheng H."/>
            <person name="Wang Y."/>
            <person name="Cen X."/>
            <person name="Xu F."/>
            <person name="Bai J."/>
            <person name="Han X."/>
            <person name="Lu G."/>
            <person name="Zhu Y."/>
            <person name="Shao Z."/>
            <person name="Yan H."/>
            <person name="Li C."/>
            <person name="Peng N."/>
            <person name="Zhang Z."/>
            <person name="Zhang Y."/>
            <person name="Lin W."/>
            <person name="Fan Y."/>
            <person name="Qin Z."/>
            <person name="Hu Y."/>
            <person name="Zhu B."/>
            <person name="Wang S."/>
            <person name="Ding X."/>
            <person name="Zhao G.P."/>
        </authorList>
    </citation>
    <scope>NUCLEOTIDE SEQUENCE [LARGE SCALE GENOMIC DNA]</scope>
    <source>
        <strain evidence="5">U-32</strain>
    </source>
</reference>
<accession>A0A0H3DBP7</accession>
<dbReference type="Pfam" id="PF00440">
    <property type="entry name" value="TetR_N"/>
    <property type="match status" value="1"/>
</dbReference>
<keyword evidence="1 2" id="KW-0238">DNA-binding</keyword>
<feature type="DNA-binding region" description="H-T-H motif" evidence="2">
    <location>
        <begin position="20"/>
        <end position="39"/>
    </location>
</feature>
<dbReference type="SUPFAM" id="SSF46689">
    <property type="entry name" value="Homeodomain-like"/>
    <property type="match status" value="1"/>
</dbReference>